<dbReference type="RefSeq" id="WP_138188543.1">
    <property type="nucleotide sequence ID" value="NZ_LS992241.1"/>
</dbReference>
<organism evidence="2 3">
    <name type="scientific">Paenibacillus alvei</name>
    <name type="common">Bacillus alvei</name>
    <dbReference type="NCBI Taxonomy" id="44250"/>
    <lineage>
        <taxon>Bacteria</taxon>
        <taxon>Bacillati</taxon>
        <taxon>Bacillota</taxon>
        <taxon>Bacilli</taxon>
        <taxon>Bacillales</taxon>
        <taxon>Paenibacillaceae</taxon>
        <taxon>Paenibacillus</taxon>
    </lineage>
</organism>
<evidence type="ECO:0000313" key="2">
    <source>
        <dbReference type="EMBL" id="SYX86689.1"/>
    </source>
</evidence>
<dbReference type="Proteomes" id="UP000304148">
    <property type="component" value="Chromosome"/>
</dbReference>
<protein>
    <submittedName>
        <fullName evidence="2">Uncharacterized protein</fullName>
    </submittedName>
</protein>
<keyword evidence="1" id="KW-0812">Transmembrane</keyword>
<dbReference type="AlphaFoldDB" id="A0A383RJZ0"/>
<evidence type="ECO:0000256" key="1">
    <source>
        <dbReference type="SAM" id="Phobius"/>
    </source>
</evidence>
<sequence>MSKSMKSVLIIAGILIISVIGVFLYNANNERTFSFNELLHEHFKEREIESIFIQKFVSAADYSDTLFNDKKDIEFFMQSLPEIQVRGDSSSRGFPEYPTYEFVIKGKNEKLFLGIIISSKDILMHDYEKKENYSYKIANEFRLGDLGFLDPFLAKLKR</sequence>
<name>A0A383RJZ0_PAEAL</name>
<keyword evidence="1" id="KW-0472">Membrane</keyword>
<reference evidence="3" key="1">
    <citation type="submission" date="2018-08" db="EMBL/GenBank/DDBJ databases">
        <authorList>
            <person name="Chevrot R."/>
        </authorList>
    </citation>
    <scope>NUCLEOTIDE SEQUENCE [LARGE SCALE GENOMIC DNA]</scope>
</reference>
<gene>
    <name evidence="2" type="ORF">PBLR_15115</name>
</gene>
<evidence type="ECO:0000313" key="3">
    <source>
        <dbReference type="Proteomes" id="UP000304148"/>
    </source>
</evidence>
<keyword evidence="1" id="KW-1133">Transmembrane helix</keyword>
<feature type="transmembrane region" description="Helical" evidence="1">
    <location>
        <begin position="7"/>
        <end position="25"/>
    </location>
</feature>
<proteinExistence type="predicted"/>
<dbReference type="EMBL" id="LS992241">
    <property type="protein sequence ID" value="SYX86689.1"/>
    <property type="molecule type" value="Genomic_DNA"/>
</dbReference>
<accession>A0A383RJZ0</accession>